<dbReference type="InterPro" id="IPR006597">
    <property type="entry name" value="Sel1-like"/>
</dbReference>
<dbReference type="Proteomes" id="UP001621964">
    <property type="component" value="Unassembled WGS sequence"/>
</dbReference>
<proteinExistence type="predicted"/>
<dbReference type="Gene3D" id="1.25.40.10">
    <property type="entry name" value="Tetratricopeptide repeat domain"/>
    <property type="match status" value="4"/>
</dbReference>
<dbReference type="PANTHER" id="PTHR11102">
    <property type="entry name" value="SEL-1-LIKE PROTEIN"/>
    <property type="match status" value="1"/>
</dbReference>
<accession>A0ABW8Q0V2</accession>
<dbReference type="InterPro" id="IPR050767">
    <property type="entry name" value="Sel1_AlgK"/>
</dbReference>
<dbReference type="EMBL" id="JBJGEB010000001">
    <property type="protein sequence ID" value="MFK7641172.1"/>
    <property type="molecule type" value="Genomic_DNA"/>
</dbReference>
<comment type="caution">
    <text evidence="1">The sequence shown here is derived from an EMBL/GenBank/DDBJ whole genome shotgun (WGS) entry which is preliminary data.</text>
</comment>
<dbReference type="RefSeq" id="WP_405385334.1">
    <property type="nucleotide sequence ID" value="NZ_JBJGEB010000001.1"/>
</dbReference>
<protein>
    <submittedName>
        <fullName evidence="1">Tetratricopeptide repeat protein</fullName>
    </submittedName>
</protein>
<evidence type="ECO:0000313" key="1">
    <source>
        <dbReference type="EMBL" id="MFK7641172.1"/>
    </source>
</evidence>
<dbReference type="PANTHER" id="PTHR11102:SF160">
    <property type="entry name" value="ERAD-ASSOCIATED E3 UBIQUITIN-PROTEIN LIGASE COMPONENT HRD3"/>
    <property type="match status" value="1"/>
</dbReference>
<dbReference type="SUPFAM" id="SSF81901">
    <property type="entry name" value="HCP-like"/>
    <property type="match status" value="4"/>
</dbReference>
<dbReference type="Pfam" id="PF08238">
    <property type="entry name" value="Sel1"/>
    <property type="match status" value="11"/>
</dbReference>
<evidence type="ECO:0000313" key="2">
    <source>
        <dbReference type="Proteomes" id="UP001621964"/>
    </source>
</evidence>
<gene>
    <name evidence="1" type="ORF">ACI43T_01470</name>
</gene>
<organism evidence="1 2">
    <name type="scientific">Neisseria oralis</name>
    <dbReference type="NCBI Taxonomy" id="1107316"/>
    <lineage>
        <taxon>Bacteria</taxon>
        <taxon>Pseudomonadati</taxon>
        <taxon>Pseudomonadota</taxon>
        <taxon>Betaproteobacteria</taxon>
        <taxon>Neisseriales</taxon>
        <taxon>Neisseriaceae</taxon>
        <taxon>Neisseria</taxon>
    </lineage>
</organism>
<reference evidence="1 2" key="1">
    <citation type="submission" date="2024-11" db="EMBL/GenBank/DDBJ databases">
        <authorList>
            <person name="Mikucki A.G."/>
            <person name="Kahler C.M."/>
        </authorList>
    </citation>
    <scope>NUCLEOTIDE SEQUENCE [LARGE SCALE GENOMIC DNA]</scope>
    <source>
        <strain evidence="1 2">EXNM717</strain>
    </source>
</reference>
<sequence length="466" mass="52437">MANAASDSLFRQADQLLAQNPPDYGQALPLLQQAARQGHAEAAFQLAGIFLEQSEPDIEAAIPWLEIAAKQNHPYAVYNLLHLRERAGEPFSAFLSEYAWLGERGILAAQLRLLEYYADHHEPQAVYWARKAAGQGHPFGQYFLAQHYHLSGEADLTIARGLYHEAAEQGLSVAHWQLGKIYRKGMGTPPDLERAAFHLRQAAEQGFIGAQTMLADVLAEQGNPDALDWYKAAADQRDYDAVTALARHYLIGTLTERNQLKAVRYAETAAEYGHPEALSLMGDIYRYGLGVRPDHHTAQNYYRQAAEAGSLSACRKLLSDAALHDQDHYEDIKRTALILQHIEKTFQEALAYQEGIGRQQDYTAARKLYLEAAEFHHSGAAAQLGVIYYYGQGVKYSPKEAAYWFETAAVQDNAMAQYHLARMYYYGRGVPFNVATACRWLQAAIWNGYENPAAFKHLLAQWRRRM</sequence>
<dbReference type="InterPro" id="IPR011990">
    <property type="entry name" value="TPR-like_helical_dom_sf"/>
</dbReference>
<dbReference type="SMART" id="SM00671">
    <property type="entry name" value="SEL1"/>
    <property type="match status" value="11"/>
</dbReference>
<keyword evidence="2" id="KW-1185">Reference proteome</keyword>
<name>A0ABW8Q0V2_9NEIS</name>